<proteinExistence type="predicted"/>
<dbReference type="EMBL" id="BANR01000010">
    <property type="protein sequence ID" value="GAC49174.1"/>
    <property type="molecule type" value="Genomic_DNA"/>
</dbReference>
<name>L7KKN4_9ACTN</name>
<evidence type="ECO:0000313" key="3">
    <source>
        <dbReference type="Proteomes" id="UP000010988"/>
    </source>
</evidence>
<organism evidence="2 3">
    <name type="scientific">Gordonia aichiensis NBRC 108223</name>
    <dbReference type="NCBI Taxonomy" id="1220583"/>
    <lineage>
        <taxon>Bacteria</taxon>
        <taxon>Bacillati</taxon>
        <taxon>Actinomycetota</taxon>
        <taxon>Actinomycetes</taxon>
        <taxon>Mycobacteriales</taxon>
        <taxon>Gordoniaceae</taxon>
        <taxon>Gordonia</taxon>
    </lineage>
</organism>
<accession>L7KKN4</accession>
<feature type="domain" description="GAF" evidence="1">
    <location>
        <begin position="136"/>
        <end position="291"/>
    </location>
</feature>
<dbReference type="AlphaFoldDB" id="L7KKN4"/>
<comment type="caution">
    <text evidence="2">The sequence shown here is derived from an EMBL/GenBank/DDBJ whole genome shotgun (WGS) entry which is preliminary data.</text>
</comment>
<evidence type="ECO:0000313" key="2">
    <source>
        <dbReference type="EMBL" id="GAC49174.1"/>
    </source>
</evidence>
<keyword evidence="3" id="KW-1185">Reference proteome</keyword>
<dbReference type="InterPro" id="IPR003018">
    <property type="entry name" value="GAF"/>
</dbReference>
<dbReference type="STRING" id="1220583.GOACH_10_01420"/>
<dbReference type="SUPFAM" id="SSF55781">
    <property type="entry name" value="GAF domain-like"/>
    <property type="match status" value="1"/>
</dbReference>
<dbReference type="Gene3D" id="3.30.450.40">
    <property type="match status" value="1"/>
</dbReference>
<dbReference type="SMART" id="SM00065">
    <property type="entry name" value="GAF"/>
    <property type="match status" value="1"/>
</dbReference>
<protein>
    <submittedName>
        <fullName evidence="2">Putative LuxR family transcriptional regulator</fullName>
    </submittedName>
</protein>
<dbReference type="InterPro" id="IPR029016">
    <property type="entry name" value="GAF-like_dom_sf"/>
</dbReference>
<dbReference type="Proteomes" id="UP000010988">
    <property type="component" value="Unassembled WGS sequence"/>
</dbReference>
<gene>
    <name evidence="2" type="ORF">GOACH_10_01420</name>
</gene>
<dbReference type="eggNOG" id="COG2197">
    <property type="taxonomic scope" value="Bacteria"/>
</dbReference>
<dbReference type="Pfam" id="PF01590">
    <property type="entry name" value="GAF"/>
    <property type="match status" value="1"/>
</dbReference>
<reference evidence="2 3" key="1">
    <citation type="submission" date="2012-12" db="EMBL/GenBank/DDBJ databases">
        <title>Whole genome shotgun sequence of Gordonia aichiensis NBRC 108223.</title>
        <authorList>
            <person name="Isaki-Nakamura S."/>
            <person name="Hosoyama A."/>
            <person name="Tsuchikane K."/>
            <person name="Ando Y."/>
            <person name="Baba S."/>
            <person name="Ohji S."/>
            <person name="Hamada M."/>
            <person name="Tamura T."/>
            <person name="Yamazoe A."/>
            <person name="Yamazaki S."/>
            <person name="Fujita N."/>
        </authorList>
    </citation>
    <scope>NUCLEOTIDE SEQUENCE [LARGE SCALE GENOMIC DNA]</scope>
    <source>
        <strain evidence="2 3">NBRC 108223</strain>
    </source>
</reference>
<sequence>MQYGPDSDLDRTAKGSSVNVHHSHDAVYQFSCRTNAEVCDHHDEHTAEHLTACAEFFGDPPPEDSVDLAIALRRMRSRLERFLLESDASPDRSLQACSLLLDIHRDQSELLHRASRSNAQSVGEVRRVVADLIDAQTTQLIDLVPQRICQSLSFGRAMISSVRSAVWLPRHLHIECDDSPENSAFMSYVDGARIPLSYAPLETEIVRNRSASICARPDDDKRTFKEIVEVSHSVGYVAAPIVSNGRVIGILHADRPNGNGRVDEADLAVLSALSECLSTVFERAILEDRLRMSSARVDDIFGDITAQ</sequence>
<evidence type="ECO:0000259" key="1">
    <source>
        <dbReference type="SMART" id="SM00065"/>
    </source>
</evidence>